<evidence type="ECO:0000313" key="1">
    <source>
        <dbReference type="EMBL" id="RTI06735.1"/>
    </source>
</evidence>
<name>A0A430UMT2_THESC</name>
<evidence type="ECO:0000313" key="2">
    <source>
        <dbReference type="Proteomes" id="UP000287173"/>
    </source>
</evidence>
<organism evidence="1 2">
    <name type="scientific">Thermus scotoductus</name>
    <dbReference type="NCBI Taxonomy" id="37636"/>
    <lineage>
        <taxon>Bacteria</taxon>
        <taxon>Thermotogati</taxon>
        <taxon>Deinococcota</taxon>
        <taxon>Deinococci</taxon>
        <taxon>Thermales</taxon>
        <taxon>Thermaceae</taxon>
        <taxon>Thermus</taxon>
    </lineage>
</organism>
<feature type="non-terminal residue" evidence="1">
    <location>
        <position position="1"/>
    </location>
</feature>
<protein>
    <submittedName>
        <fullName evidence="1">DUF885 domain-containing protein</fullName>
    </submittedName>
</protein>
<dbReference type="PANTHER" id="PTHR33361">
    <property type="entry name" value="GLR0591 PROTEIN"/>
    <property type="match status" value="1"/>
</dbReference>
<sequence>VLDIGLHCGLPMPEGLAGSAGGAWTYEKAWDFMSAHWGVTEAEQRFELHRYLGWPGQAPSYKIGQRVWEQLRASSAAPARDFHRDALALGSLPLSVLEEALR</sequence>
<dbReference type="Pfam" id="PF05960">
    <property type="entry name" value="DUF885"/>
    <property type="match status" value="1"/>
</dbReference>
<proteinExistence type="predicted"/>
<dbReference type="Proteomes" id="UP000287173">
    <property type="component" value="Unassembled WGS sequence"/>
</dbReference>
<accession>A0A430UMT2</accession>
<gene>
    <name evidence="1" type="ORF">CSW30_10080</name>
</gene>
<reference evidence="1 2" key="1">
    <citation type="journal article" date="2019" name="Extremophiles">
        <title>Biogeography of thermophiles and predominance of Thermus scotoductus in domestic water heaters.</title>
        <authorList>
            <person name="Wilpiszeski R.L."/>
            <person name="Zhang Z."/>
            <person name="House C.H."/>
        </authorList>
    </citation>
    <scope>NUCLEOTIDE SEQUENCE [LARGE SCALE GENOMIC DNA]</scope>
    <source>
        <strain evidence="1 2">17_S17</strain>
    </source>
</reference>
<comment type="caution">
    <text evidence="1">The sequence shown here is derived from an EMBL/GenBank/DDBJ whole genome shotgun (WGS) entry which is preliminary data.</text>
</comment>
<dbReference type="InterPro" id="IPR010281">
    <property type="entry name" value="DUF885"/>
</dbReference>
<dbReference type="PANTHER" id="PTHR33361:SF2">
    <property type="entry name" value="DUF885 DOMAIN-CONTAINING PROTEIN"/>
    <property type="match status" value="1"/>
</dbReference>
<dbReference type="EMBL" id="PEMG01000357">
    <property type="protein sequence ID" value="RTI06735.1"/>
    <property type="molecule type" value="Genomic_DNA"/>
</dbReference>
<dbReference type="AlphaFoldDB" id="A0A430UMT2"/>